<reference evidence="3 4" key="1">
    <citation type="journal article" date="2017" name="Antonie Van Leeuwenhoek">
        <title>Rhizobium rhizosphaerae sp. nov., a novel species isolated from rice rhizosphere.</title>
        <authorList>
            <person name="Zhao J.J."/>
            <person name="Zhang J."/>
            <person name="Zhang R.J."/>
            <person name="Zhang C.W."/>
            <person name="Yin H.Q."/>
            <person name="Zhang X.X."/>
        </authorList>
    </citation>
    <scope>NUCLEOTIDE SEQUENCE [LARGE SCALE GENOMIC DNA]</scope>
    <source>
        <strain evidence="3 4">S18K6</strain>
    </source>
</reference>
<dbReference type="Pfam" id="PF15978">
    <property type="entry name" value="TnsD"/>
    <property type="match status" value="1"/>
</dbReference>
<gene>
    <name evidence="3" type="ORF">GCHA_0294</name>
</gene>
<dbReference type="AlphaFoldDB" id="A0AAV3UTC4"/>
<dbReference type="Pfam" id="PF06527">
    <property type="entry name" value="TniQ"/>
    <property type="match status" value="1"/>
</dbReference>
<evidence type="ECO:0008006" key="5">
    <source>
        <dbReference type="Google" id="ProtNLM"/>
    </source>
</evidence>
<name>A0AAV3UTC4_9ALTE</name>
<dbReference type="EMBL" id="BAEM01000006">
    <property type="protein sequence ID" value="GAC08259.1"/>
    <property type="molecule type" value="Genomic_DNA"/>
</dbReference>
<comment type="caution">
    <text evidence="3">The sequence shown here is derived from an EMBL/GenBank/DDBJ whole genome shotgun (WGS) entry which is preliminary data.</text>
</comment>
<evidence type="ECO:0000313" key="4">
    <source>
        <dbReference type="Proteomes" id="UP000006320"/>
    </source>
</evidence>
<evidence type="ECO:0000259" key="1">
    <source>
        <dbReference type="Pfam" id="PF06527"/>
    </source>
</evidence>
<dbReference type="RefSeq" id="WP_007984253.1">
    <property type="nucleotide sequence ID" value="NZ_BAEM01000006.1"/>
</dbReference>
<evidence type="ECO:0000313" key="3">
    <source>
        <dbReference type="EMBL" id="GAC08259.1"/>
    </source>
</evidence>
<protein>
    <recommendedName>
        <fullName evidence="5">Transposon Tn7 transposition protein TnsD C-termianl domain-containing protein</fullName>
    </recommendedName>
</protein>
<feature type="domain" description="TniQ" evidence="1">
    <location>
        <begin position="4"/>
        <end position="150"/>
    </location>
</feature>
<feature type="domain" description="Transposon Tn7 transposition protein TnsD C-terminal" evidence="2">
    <location>
        <begin position="359"/>
        <end position="510"/>
    </location>
</feature>
<organism evidence="3 4">
    <name type="scientific">Paraglaciecola chathamensis S18K6</name>
    <dbReference type="NCBI Taxonomy" id="1127672"/>
    <lineage>
        <taxon>Bacteria</taxon>
        <taxon>Pseudomonadati</taxon>
        <taxon>Pseudomonadota</taxon>
        <taxon>Gammaproteobacteria</taxon>
        <taxon>Alteromonadales</taxon>
        <taxon>Alteromonadaceae</taxon>
        <taxon>Paraglaciecola</taxon>
    </lineage>
</organism>
<dbReference type="InterPro" id="IPR032750">
    <property type="entry name" value="TnsD_C"/>
</dbReference>
<dbReference type="Proteomes" id="UP000006320">
    <property type="component" value="Unassembled WGS sequence"/>
</dbReference>
<proteinExistence type="predicted"/>
<evidence type="ECO:0000259" key="2">
    <source>
        <dbReference type="Pfam" id="PF15978"/>
    </source>
</evidence>
<sequence length="518" mass="60256">MRLPSGYPDESFYSRIIRSITLTGKPVEQFLYENFNKNRVSIHPYLNAGIRFTSNLSLSDIEHIQQQQTLLKLFVYYLPTRSPAIINAFLQGDCNALLRACNLASFNETEELAVKYCPACAKEDIYEHGVNYWHISHQIPGVESCSKHPVILNRLKLPARVHIAPSFLPPHNMDATHANDTMFAFAKHTKQFIFDELATTECFNLPKLRELLCKTGYMLRSGTIKNKKLTTDLRMLAEELNLPNDVISPLKTAKNNYVYHLLNGKFTQHPFKYLLISFLLDGYSNKRYFPKTVGKKIDHPTSECLDLLRKGMPILQIHRLTGMSRCFIKHLALYNKIEIKRIPRTIDDSVIKQVLNYAYRGFHRNYIAYKTDISVGSVEQIISSEPGLVQKRRRYKFESKRRRNRLEILRCIQRQPKAIKQEIKNQCYSAFHWLYRNDKSWLNSTMPAPLKNKFHWKVDWPERDISLAEKVSAILMSKNDAISLSKIDEEIGSHGWLLKGKKKLPLTMNVINKYMNKE</sequence>
<accession>A0AAV3UTC4</accession>
<dbReference type="InterPro" id="IPR009492">
    <property type="entry name" value="TniQ"/>
</dbReference>